<dbReference type="InterPro" id="IPR006439">
    <property type="entry name" value="HAD-SF_hydro_IA"/>
</dbReference>
<gene>
    <name evidence="2" type="ORF">GCM10009843_11520</name>
</gene>
<feature type="region of interest" description="Disordered" evidence="1">
    <location>
        <begin position="1"/>
        <end position="28"/>
    </location>
</feature>
<dbReference type="InterPro" id="IPR023214">
    <property type="entry name" value="HAD_sf"/>
</dbReference>
<dbReference type="Proteomes" id="UP001500575">
    <property type="component" value="Unassembled WGS sequence"/>
</dbReference>
<evidence type="ECO:0000313" key="2">
    <source>
        <dbReference type="EMBL" id="GAA2119041.1"/>
    </source>
</evidence>
<dbReference type="SUPFAM" id="SSF56784">
    <property type="entry name" value="HAD-like"/>
    <property type="match status" value="1"/>
</dbReference>
<dbReference type="PANTHER" id="PTHR18901">
    <property type="entry name" value="2-DEOXYGLUCOSE-6-PHOSPHATE PHOSPHATASE 2"/>
    <property type="match status" value="1"/>
</dbReference>
<dbReference type="NCBIfam" id="TIGR01509">
    <property type="entry name" value="HAD-SF-IA-v3"/>
    <property type="match status" value="1"/>
</dbReference>
<proteinExistence type="predicted"/>
<dbReference type="EMBL" id="BAAAQQ010000002">
    <property type="protein sequence ID" value="GAA2119041.1"/>
    <property type="molecule type" value="Genomic_DNA"/>
</dbReference>
<name>A0ABN2XZY8_9ACTN</name>
<dbReference type="SFLD" id="SFLDG01129">
    <property type="entry name" value="C1.5:_HAD__Beta-PGM__Phosphata"/>
    <property type="match status" value="1"/>
</dbReference>
<comment type="caution">
    <text evidence="2">The sequence shown here is derived from an EMBL/GenBank/DDBJ whole genome shotgun (WGS) entry which is preliminary data.</text>
</comment>
<evidence type="ECO:0000313" key="3">
    <source>
        <dbReference type="Proteomes" id="UP001500575"/>
    </source>
</evidence>
<dbReference type="Gene3D" id="1.10.150.240">
    <property type="entry name" value="Putative phosphatase, domain 2"/>
    <property type="match status" value="1"/>
</dbReference>
<dbReference type="Gene3D" id="3.40.50.1000">
    <property type="entry name" value="HAD superfamily/HAD-like"/>
    <property type="match status" value="1"/>
</dbReference>
<organism evidence="2 3">
    <name type="scientific">Nocardioides bigeumensis</name>
    <dbReference type="NCBI Taxonomy" id="433657"/>
    <lineage>
        <taxon>Bacteria</taxon>
        <taxon>Bacillati</taxon>
        <taxon>Actinomycetota</taxon>
        <taxon>Actinomycetes</taxon>
        <taxon>Propionibacteriales</taxon>
        <taxon>Nocardioidaceae</taxon>
        <taxon>Nocardioides</taxon>
    </lineage>
</organism>
<dbReference type="SFLD" id="SFLDS00003">
    <property type="entry name" value="Haloacid_Dehalogenase"/>
    <property type="match status" value="1"/>
</dbReference>
<accession>A0ABN2XZY8</accession>
<dbReference type="CDD" id="cd07505">
    <property type="entry name" value="HAD_BPGM-like"/>
    <property type="match status" value="1"/>
</dbReference>
<reference evidence="2 3" key="1">
    <citation type="journal article" date="2019" name="Int. J. Syst. Evol. Microbiol.">
        <title>The Global Catalogue of Microorganisms (GCM) 10K type strain sequencing project: providing services to taxonomists for standard genome sequencing and annotation.</title>
        <authorList>
            <consortium name="The Broad Institute Genomics Platform"/>
            <consortium name="The Broad Institute Genome Sequencing Center for Infectious Disease"/>
            <person name="Wu L."/>
            <person name="Ma J."/>
        </authorList>
    </citation>
    <scope>NUCLEOTIDE SEQUENCE [LARGE SCALE GENOMIC DNA]</scope>
    <source>
        <strain evidence="2 3">JCM 16021</strain>
    </source>
</reference>
<dbReference type="InterPro" id="IPR036412">
    <property type="entry name" value="HAD-like_sf"/>
</dbReference>
<sequence>MPDENPCGLVTNRKSEAPKSAVGDQTAGPTPAFPAALLWDMDGTLVDTEPYWIDAEYRLVGRHGGTWSEAHSLNLVGNDLIDSGHYIREHGSVDLTPEEIVEELLDDVVAQLEGEVPWRPGARELLAEATAAGVPCALVTMSYTRFVTPILAQLPGGTFTEIVTGDTVSQGKPHPEPYLKAAKLLGVHPEECVAIEDSDPGTTSAVAAGCTVLVIPNHVPVSAGERRFHRDTLAGLTLADLSRLDPTS</sequence>
<evidence type="ECO:0000256" key="1">
    <source>
        <dbReference type="SAM" id="MobiDB-lite"/>
    </source>
</evidence>
<protein>
    <submittedName>
        <fullName evidence="2">HAD family phosphatase</fullName>
    </submittedName>
</protein>
<dbReference type="PANTHER" id="PTHR18901:SF38">
    <property type="entry name" value="PSEUDOURIDINE-5'-PHOSPHATASE"/>
    <property type="match status" value="1"/>
</dbReference>
<keyword evidence="3" id="KW-1185">Reference proteome</keyword>
<dbReference type="InterPro" id="IPR023198">
    <property type="entry name" value="PGP-like_dom2"/>
</dbReference>
<dbReference type="Pfam" id="PF00702">
    <property type="entry name" value="Hydrolase"/>
    <property type="match status" value="1"/>
</dbReference>